<keyword evidence="1" id="KW-0812">Transmembrane</keyword>
<protein>
    <submittedName>
        <fullName evidence="4">Uncharacterized protein</fullName>
    </submittedName>
</protein>
<feature type="domain" description="F-box" evidence="2">
    <location>
        <begin position="13"/>
        <end position="48"/>
    </location>
</feature>
<feature type="domain" description="F-box protein AT5G49610-like beta-propeller" evidence="3">
    <location>
        <begin position="177"/>
        <end position="373"/>
    </location>
</feature>
<feature type="transmembrane region" description="Helical" evidence="1">
    <location>
        <begin position="321"/>
        <end position="342"/>
    </location>
</feature>
<comment type="caution">
    <text evidence="4">The sequence shown here is derived from an EMBL/GenBank/DDBJ whole genome shotgun (WGS) entry which is preliminary data.</text>
</comment>
<dbReference type="PANTHER" id="PTHR32133">
    <property type="entry name" value="OS07G0120400 PROTEIN"/>
    <property type="match status" value="1"/>
</dbReference>
<evidence type="ECO:0000256" key="1">
    <source>
        <dbReference type="SAM" id="Phobius"/>
    </source>
</evidence>
<keyword evidence="5" id="KW-1185">Reference proteome</keyword>
<evidence type="ECO:0000259" key="3">
    <source>
        <dbReference type="Pfam" id="PF23635"/>
    </source>
</evidence>
<dbReference type="AlphaFoldDB" id="A0A5J9UTB1"/>
<keyword evidence="1" id="KW-1133">Transmembrane helix</keyword>
<sequence length="380" mass="42213">MVAPSRHVPALMDEIVEEILLRIPPDDPASLLSAALVSKTWCRLISGAAFRRRLHELHRTPPMLGFLCDFGIRGGTFLHGEGKARFMPLATSFHRLPPAAMAPRWRAVDALHGRILFYDRDMVTIENKAVDLFVCSPGDDVWRLPSMVPPHVHRWSAALLCAAPGCDDHANCSHGPFRVVFVSKQPSTGVTSAYIYSSEQHAWSLQTSIHHWDVGNVWDQPGSRIGNAVYFMCDNGRFCVEYHLSKQQLSVISLPSECEYRWITLMTAENGGLGLVEVGRADHNLYTMSRGTGMDGELIWGNRRVIILSKLLPAVTLKTHVAAVVDALGVILIGTQTGLFAINMKSNQVRKIWEGNVSHCMNYIVPYMTFCTPGNSLNLL</sequence>
<evidence type="ECO:0000313" key="5">
    <source>
        <dbReference type="Proteomes" id="UP000324897"/>
    </source>
</evidence>
<reference evidence="4 5" key="1">
    <citation type="journal article" date="2019" name="Sci. Rep.">
        <title>A high-quality genome of Eragrostis curvula grass provides insights into Poaceae evolution and supports new strategies to enhance forage quality.</title>
        <authorList>
            <person name="Carballo J."/>
            <person name="Santos B.A.C.M."/>
            <person name="Zappacosta D."/>
            <person name="Garbus I."/>
            <person name="Selva J.P."/>
            <person name="Gallo C.A."/>
            <person name="Diaz A."/>
            <person name="Albertini E."/>
            <person name="Caccamo M."/>
            <person name="Echenique V."/>
        </authorList>
    </citation>
    <scope>NUCLEOTIDE SEQUENCE [LARGE SCALE GENOMIC DNA]</scope>
    <source>
        <strain evidence="5">cv. Victoria</strain>
        <tissue evidence="4">Leaf</tissue>
    </source>
</reference>
<name>A0A5J9UTB1_9POAL</name>
<accession>A0A5J9UTB1</accession>
<dbReference type="SUPFAM" id="SSF81383">
    <property type="entry name" value="F-box domain"/>
    <property type="match status" value="1"/>
</dbReference>
<feature type="non-terminal residue" evidence="4">
    <location>
        <position position="1"/>
    </location>
</feature>
<dbReference type="InterPro" id="IPR036047">
    <property type="entry name" value="F-box-like_dom_sf"/>
</dbReference>
<evidence type="ECO:0000259" key="2">
    <source>
        <dbReference type="Pfam" id="PF00646"/>
    </source>
</evidence>
<dbReference type="OrthoDB" id="10382827at2759"/>
<dbReference type="Pfam" id="PF00646">
    <property type="entry name" value="F-box"/>
    <property type="match status" value="1"/>
</dbReference>
<dbReference type="Gramene" id="TVU26528">
    <property type="protein sequence ID" value="TVU26528"/>
    <property type="gene ID" value="EJB05_29080"/>
</dbReference>
<dbReference type="Pfam" id="PF23635">
    <property type="entry name" value="Beta-prop_AT5G49610-like"/>
    <property type="match status" value="1"/>
</dbReference>
<dbReference type="EMBL" id="RWGY01000013">
    <property type="protein sequence ID" value="TVU26528.1"/>
    <property type="molecule type" value="Genomic_DNA"/>
</dbReference>
<organism evidence="4 5">
    <name type="scientific">Eragrostis curvula</name>
    <name type="common">weeping love grass</name>
    <dbReference type="NCBI Taxonomy" id="38414"/>
    <lineage>
        <taxon>Eukaryota</taxon>
        <taxon>Viridiplantae</taxon>
        <taxon>Streptophyta</taxon>
        <taxon>Embryophyta</taxon>
        <taxon>Tracheophyta</taxon>
        <taxon>Spermatophyta</taxon>
        <taxon>Magnoliopsida</taxon>
        <taxon>Liliopsida</taxon>
        <taxon>Poales</taxon>
        <taxon>Poaceae</taxon>
        <taxon>PACMAD clade</taxon>
        <taxon>Chloridoideae</taxon>
        <taxon>Eragrostideae</taxon>
        <taxon>Eragrostidinae</taxon>
        <taxon>Eragrostis</taxon>
    </lineage>
</organism>
<gene>
    <name evidence="4" type="ORF">EJB05_29080</name>
</gene>
<dbReference type="PANTHER" id="PTHR32133:SF386">
    <property type="entry name" value="F-BOX DOMAIN-CONTAINING PROTEIN"/>
    <property type="match status" value="1"/>
</dbReference>
<dbReference type="InterPro" id="IPR056594">
    <property type="entry name" value="AT5G49610-like_b-prop"/>
</dbReference>
<dbReference type="InterPro" id="IPR001810">
    <property type="entry name" value="F-box_dom"/>
</dbReference>
<proteinExistence type="predicted"/>
<keyword evidence="1" id="KW-0472">Membrane</keyword>
<dbReference type="Proteomes" id="UP000324897">
    <property type="component" value="Chromosome 2"/>
</dbReference>
<evidence type="ECO:0000313" key="4">
    <source>
        <dbReference type="EMBL" id="TVU26528.1"/>
    </source>
</evidence>